<reference evidence="1 2" key="1">
    <citation type="journal article" date="2014" name="Emerg. Infect. Dis.">
        <title>High-level Relatedness among Mycobacterium abscessus subsp. massiliense Strains from Widely Separated Outbreaks.</title>
        <authorList>
            <person name="Tettelin H."/>
            <person name="Davidson R.M."/>
            <person name="Agrawal S."/>
            <person name="Aitken M.L."/>
            <person name="Shallom S."/>
            <person name="Hasan N.A."/>
            <person name="Strong M."/>
            <person name="Nogueira de Moura V.C."/>
            <person name="De Groote M.A."/>
            <person name="Duarte R.S."/>
            <person name="Hine E."/>
            <person name="Parankush S."/>
            <person name="Su Q."/>
            <person name="Daugherty S.C."/>
            <person name="Fraser C.M."/>
            <person name="Brown-Elliott B.A."/>
            <person name="Wallace R.J.Jr."/>
            <person name="Holland S.M."/>
            <person name="Sampaio E.P."/>
            <person name="Olivier K.N."/>
            <person name="Jackson M."/>
            <person name="Zelazny A.M."/>
        </authorList>
    </citation>
    <scope>NUCLEOTIDE SEQUENCE [LARGE SCALE GENOMIC DNA]</scope>
    <source>
        <strain evidence="1 2">MAB_091912_2446</strain>
    </source>
</reference>
<dbReference type="Proteomes" id="UP000018502">
    <property type="component" value="Unassembled WGS sequence"/>
</dbReference>
<organism evidence="1 2">
    <name type="scientific">Mycobacteroides abscessus MAB_091912_2446</name>
    <dbReference type="NCBI Taxonomy" id="1335414"/>
    <lineage>
        <taxon>Bacteria</taxon>
        <taxon>Bacillati</taxon>
        <taxon>Actinomycetota</taxon>
        <taxon>Actinomycetes</taxon>
        <taxon>Mycobacteriales</taxon>
        <taxon>Mycobacteriaceae</taxon>
        <taxon>Mycobacteroides</taxon>
        <taxon>Mycobacteroides abscessus</taxon>
    </lineage>
</organism>
<dbReference type="EMBL" id="AYTF01000002">
    <property type="protein sequence ID" value="ESV62298.1"/>
    <property type="molecule type" value="Genomic_DNA"/>
</dbReference>
<accession>A0A829MD56</accession>
<sequence>MRTLRRRLSSWLHHMAVKVHDDYHHWELKTEDGARVSFGCYWQYALSWTEEFTESCSCYREDLR</sequence>
<protein>
    <submittedName>
        <fullName evidence="1">Uncharacterized protein</fullName>
    </submittedName>
</protein>
<dbReference type="AlphaFoldDB" id="A0A829MD56"/>
<name>A0A829MD56_9MYCO</name>
<evidence type="ECO:0000313" key="2">
    <source>
        <dbReference type="Proteomes" id="UP000018502"/>
    </source>
</evidence>
<evidence type="ECO:0000313" key="1">
    <source>
        <dbReference type="EMBL" id="ESV62298.1"/>
    </source>
</evidence>
<proteinExistence type="predicted"/>
<comment type="caution">
    <text evidence="1">The sequence shown here is derived from an EMBL/GenBank/DDBJ whole genome shotgun (WGS) entry which is preliminary data.</text>
</comment>
<gene>
    <name evidence="1" type="ORF">L833_4703</name>
</gene>